<dbReference type="FunFam" id="1.25.10.10:FF:000217">
    <property type="entry name" value="20S cyclosome subunit (APC1/BimE)"/>
    <property type="match status" value="1"/>
</dbReference>
<dbReference type="GO" id="GO:0031145">
    <property type="term" value="P:anaphase-promoting complex-dependent catabolic process"/>
    <property type="evidence" value="ECO:0007669"/>
    <property type="project" value="TreeGrafter"/>
</dbReference>
<dbReference type="EMBL" id="KN847547">
    <property type="protein sequence ID" value="KIW02860.1"/>
    <property type="molecule type" value="Genomic_DNA"/>
</dbReference>
<dbReference type="GO" id="GO:0060090">
    <property type="term" value="F:molecular adaptor activity"/>
    <property type="evidence" value="ECO:0007669"/>
    <property type="project" value="TreeGrafter"/>
</dbReference>
<feature type="region of interest" description="Disordered" evidence="6">
    <location>
        <begin position="1133"/>
        <end position="1152"/>
    </location>
</feature>
<dbReference type="RefSeq" id="XP_016212729.1">
    <property type="nucleotide sequence ID" value="XM_016359480.1"/>
</dbReference>
<gene>
    <name evidence="9" type="ORF">PV09_05913</name>
</gene>
<evidence type="ECO:0000313" key="10">
    <source>
        <dbReference type="Proteomes" id="UP000053259"/>
    </source>
</evidence>
<feature type="domain" description="Anaphase-promoting complex subunit 1 N-terminal" evidence="7">
    <location>
        <begin position="30"/>
        <end position="810"/>
    </location>
</feature>
<dbReference type="InParanoid" id="A0A0D2A8D8"/>
<keyword evidence="4" id="KW-0498">Mitosis</keyword>
<dbReference type="Pfam" id="PF21282">
    <property type="entry name" value="APC1_3rd"/>
    <property type="match status" value="1"/>
</dbReference>
<dbReference type="InterPro" id="IPR024990">
    <property type="entry name" value="Apc1"/>
</dbReference>
<protein>
    <submittedName>
        <fullName evidence="9">Uncharacterized protein</fullName>
    </submittedName>
</protein>
<evidence type="ECO:0000256" key="6">
    <source>
        <dbReference type="SAM" id="MobiDB-lite"/>
    </source>
</evidence>
<organism evidence="9 10">
    <name type="scientific">Verruconis gallopava</name>
    <dbReference type="NCBI Taxonomy" id="253628"/>
    <lineage>
        <taxon>Eukaryota</taxon>
        <taxon>Fungi</taxon>
        <taxon>Dikarya</taxon>
        <taxon>Ascomycota</taxon>
        <taxon>Pezizomycotina</taxon>
        <taxon>Dothideomycetes</taxon>
        <taxon>Pleosporomycetidae</taxon>
        <taxon>Venturiales</taxon>
        <taxon>Sympoventuriaceae</taxon>
        <taxon>Verruconis</taxon>
    </lineage>
</organism>
<dbReference type="OrthoDB" id="26401at2759"/>
<dbReference type="Gene3D" id="1.25.10.10">
    <property type="entry name" value="Leucine-rich Repeat Variant"/>
    <property type="match status" value="2"/>
</dbReference>
<feature type="region of interest" description="Disordered" evidence="6">
    <location>
        <begin position="822"/>
        <end position="844"/>
    </location>
</feature>
<dbReference type="Pfam" id="PF12859">
    <property type="entry name" value="ANAPC1"/>
    <property type="match status" value="1"/>
</dbReference>
<evidence type="ECO:0000259" key="8">
    <source>
        <dbReference type="Pfam" id="PF21282"/>
    </source>
</evidence>
<proteinExistence type="inferred from homology"/>
<evidence type="ECO:0000256" key="4">
    <source>
        <dbReference type="ARBA" id="ARBA00022776"/>
    </source>
</evidence>
<evidence type="ECO:0000256" key="1">
    <source>
        <dbReference type="ARBA" id="ARBA00010547"/>
    </source>
</evidence>
<dbReference type="InterPro" id="IPR011989">
    <property type="entry name" value="ARM-like"/>
</dbReference>
<dbReference type="STRING" id="253628.A0A0D2A8D8"/>
<dbReference type="InterPro" id="IPR049255">
    <property type="entry name" value="Apc1_N"/>
</dbReference>
<evidence type="ECO:0000259" key="7">
    <source>
        <dbReference type="Pfam" id="PF12859"/>
    </source>
</evidence>
<evidence type="ECO:0000256" key="5">
    <source>
        <dbReference type="ARBA" id="ARBA00023306"/>
    </source>
</evidence>
<keyword evidence="3" id="KW-0677">Repeat</keyword>
<dbReference type="Proteomes" id="UP000053259">
    <property type="component" value="Unassembled WGS sequence"/>
</dbReference>
<dbReference type="GO" id="GO:0051301">
    <property type="term" value="P:cell division"/>
    <property type="evidence" value="ECO:0007669"/>
    <property type="project" value="UniProtKB-KW"/>
</dbReference>
<reference evidence="9 10" key="1">
    <citation type="submission" date="2015-01" db="EMBL/GenBank/DDBJ databases">
        <title>The Genome Sequence of Ochroconis gallopava CBS43764.</title>
        <authorList>
            <consortium name="The Broad Institute Genomics Platform"/>
            <person name="Cuomo C."/>
            <person name="de Hoog S."/>
            <person name="Gorbushina A."/>
            <person name="Stielow B."/>
            <person name="Teixiera M."/>
            <person name="Abouelleil A."/>
            <person name="Chapman S.B."/>
            <person name="Priest M."/>
            <person name="Young S.K."/>
            <person name="Wortman J."/>
            <person name="Nusbaum C."/>
            <person name="Birren B."/>
        </authorList>
    </citation>
    <scope>NUCLEOTIDE SEQUENCE [LARGE SCALE GENOMIC DNA]</scope>
    <source>
        <strain evidence="9 10">CBS 43764</strain>
    </source>
</reference>
<dbReference type="VEuPathDB" id="FungiDB:PV09_05913"/>
<feature type="domain" description="Anaphase-promoting complex subunit 1 beta-sandwich" evidence="8">
    <location>
        <begin position="1749"/>
        <end position="1828"/>
    </location>
</feature>
<comment type="similarity">
    <text evidence="1">Belongs to the APC1 family.</text>
</comment>
<dbReference type="GeneID" id="27313886"/>
<keyword evidence="5" id="KW-0131">Cell cycle</keyword>
<sequence>MAAVRSLGLHTPTGLSYLIEEGFLQADPPESAYHWETYDDVHGLEEVLYTEQCVVWSRGGVVKKAYSFVAEGENVKHAVLTSFPVDDIVTDYQELGYAQSSDQPGISSNLERQISGQTNADRASKPKEGLSRALVVFLNRQAHIYFLSGATHLVHLHFDVARVFPAPRGLIIERKLGTETEIPPATPEQPKAPPNSFLSPFAPRIGQAHWAQTKTKVTEAGGLDFDLLRKAKTSIVDNLPKHFCLTSPLSEVGLIVHSPHKLSGSTLSRSQRQGDLTALEASEEILYVSRFSELLGEITDSDCPLILVVTANKDRQVYKIWQALYADSKSATALFRERQSPSGVKARRRSSFITRTGATTPALRQDEGFPDTITVKKRGKKLSTLNASQSTAISDAGGEDLLVSQLDPDFDTHQPAKASRRVSSMLSRAELSTNQDRSAFQELAMQTNHRQSFGPHGRRGQSFGGQVDRTSFGITSQRRLRSSTPGAFSRLSLDDMSENGTIMNFEVDDTLMTDDLNDYDDIFDKHSELDSFDFRLPFDGLRREVLFHRIAEIPMSESIPLRYSFGSVAQSSLPECVNIFTIASHEMSSETSHTSRRYFMHIMNRETKEHIQLEFFVQTRRKEWPDVRSQSALGNPLQSSTIPIAVAKKVTRLKGQSDACKIEDNGIARVLCLRNKGGESALQLYAPWSPENAYTIALDRLRIFSPFDVATPPPSSPRTIGKQRTMLDIRPFVQISHPGPGGTCSLRDVDDRIHRVQIQLAPRNDQIAKLLRTLQFVLPSWLSDLFLCIWWNRHQSIHDDVRKDWHALALTVFAIALALEDGGGGGRKSESSGPRPSPSKSRRISANTLDAFDRMVQTEADWDVSRVFGQAGWTWTDRSRNLVSKSADPLAALIAEARNFIRSKTGLEISGSLRAHSQLVGLALSRIIATFHLFREEEKLHANFETQEDNTTSSLNSAVLIAQLARWMDWTLWDWKDRKYYSLECAGHSGFEDFVIKACTSLSHPLAAQEPPSIYAWLEKALTPVFDAPFPSLDAILNVPMSPHLQTASAQLFPRITAISKYLVLLRAPALSPEKQIEAITEAGISPRMLETLPSSIIAILKDILTQCQAYPPTTWSSDLLDLINREDLALLASGRQPQPREPGSKQPTSIRDAHTVCQAAETPLSPFNLPEYSDRIWISRLIFNEDRRLVEAMHLVEPLRTAVAVCPHDPSWSEQQMLDAQKDVIQWVMTRTFALAPGNGMAHFDSRHPLLTEKYAIHGYSMLCKMQPMGNTVSADRTTLSEEKYGWSWFHAGVAAGLSISRDAQGIDTSWIIFNRPPELTNRHAGLLLALGLNGHLKSVARWLCFKYLTPKHTMTSIGLLLGLSASHLGTMDTLVTRLLSVHITRMLPPGAAELNLSPLTQTAGLMGIGLLYCGTQHRRMSEVMLSEIENVEIVDPADSSMNVRDEGYRLAAGFALGYINLGKGSDIRGLNDMKVVERLLAVAVGPRPVDLVHILDQATASATIAVALIFMKTGNKTVARKIDVPDTLPQFDYVRPDILLLRTLAKHLILWDEIVADDKWIIKNLPRAFASFYHMRDIQTLKSEHMPFYYILAGMLWSIGLRYAGSGNKAVSTFLVSYLDRFIRICKLPAHRYDAKLTRNTVRNCQDLVALSCATVMAGTGDLDVMRRLRMLHGRTNADTPYGSHLAVHMALGALFLGAGTFTFGTSNLAIASLICAFYPLFPIDVTDNKAHLQPFRHLWVLAAEARCIITREVDTNRPVRVPLTLKLRDGSSKVLTAPCLLPELETIADVKTSGMEYWPMTLDFQNNPSHLLSFKKHQTLYVRKRPPGNANTNTFSATFHSLNDAQTTTLVGARKLFRSVFELPFFKEYGLGTGLEDVSLILPSDDRSSIWQDAGGSVVDMKLMLKKIARGGLDRNALWNLRVLFKWSEMMEEWGHGGMSWLGREVMKDLKGIVEERARRLLKGNAS</sequence>
<dbReference type="GO" id="GO:0007091">
    <property type="term" value="P:metaphase/anaphase transition of mitotic cell cycle"/>
    <property type="evidence" value="ECO:0007669"/>
    <property type="project" value="TreeGrafter"/>
</dbReference>
<keyword evidence="2" id="KW-0132">Cell division</keyword>
<evidence type="ECO:0000256" key="3">
    <source>
        <dbReference type="ARBA" id="ARBA00022737"/>
    </source>
</evidence>
<dbReference type="InterPro" id="IPR048971">
    <property type="entry name" value="Apc1_3rd"/>
</dbReference>
<dbReference type="HOGENOM" id="CLU_000746_0_0_1"/>
<evidence type="ECO:0000313" key="9">
    <source>
        <dbReference type="EMBL" id="KIW02860.1"/>
    </source>
</evidence>
<accession>A0A0D2A8D8</accession>
<dbReference type="FunFam" id="1.25.10.10:FF:000400">
    <property type="entry name" value="20S cyclosome subunit (APC1/BimE), putative"/>
    <property type="match status" value="1"/>
</dbReference>
<keyword evidence="10" id="KW-1185">Reference proteome</keyword>
<name>A0A0D2A8D8_9PEZI</name>
<dbReference type="PANTHER" id="PTHR12827">
    <property type="entry name" value="MEIOTIC CHECKPOINT REGULATOR TSG24 FAMILY MEMBER"/>
    <property type="match status" value="1"/>
</dbReference>
<dbReference type="PANTHER" id="PTHR12827:SF3">
    <property type="entry name" value="ANAPHASE-PROMOTING COMPLEX SUBUNIT 1"/>
    <property type="match status" value="1"/>
</dbReference>
<evidence type="ECO:0000256" key="2">
    <source>
        <dbReference type="ARBA" id="ARBA00022618"/>
    </source>
</evidence>
<dbReference type="GO" id="GO:0005680">
    <property type="term" value="C:anaphase-promoting complex"/>
    <property type="evidence" value="ECO:0007669"/>
    <property type="project" value="InterPro"/>
</dbReference>
<dbReference type="GO" id="GO:0070979">
    <property type="term" value="P:protein K11-linked ubiquitination"/>
    <property type="evidence" value="ECO:0007669"/>
    <property type="project" value="TreeGrafter"/>
</dbReference>